<feature type="domain" description="Glycosyltransferase 2-like" evidence="1">
    <location>
        <begin position="38"/>
        <end position="203"/>
    </location>
</feature>
<dbReference type="InterPro" id="IPR001173">
    <property type="entry name" value="Glyco_trans_2-like"/>
</dbReference>
<dbReference type="PANTHER" id="PTHR22916">
    <property type="entry name" value="GLYCOSYLTRANSFERASE"/>
    <property type="match status" value="1"/>
</dbReference>
<dbReference type="GO" id="GO:0016758">
    <property type="term" value="F:hexosyltransferase activity"/>
    <property type="evidence" value="ECO:0007669"/>
    <property type="project" value="UniProtKB-ARBA"/>
</dbReference>
<accession>A0A4P7XGY0</accession>
<proteinExistence type="predicted"/>
<dbReference type="AlphaFoldDB" id="A0A4P7XGY0"/>
<protein>
    <submittedName>
        <fullName evidence="2">Glycosyltransferase family 2 protein</fullName>
    </submittedName>
</protein>
<evidence type="ECO:0000313" key="3">
    <source>
        <dbReference type="Proteomes" id="UP000298049"/>
    </source>
</evidence>
<dbReference type="EMBL" id="CP031093">
    <property type="protein sequence ID" value="QCF26281.1"/>
    <property type="molecule type" value="Genomic_DNA"/>
</dbReference>
<dbReference type="Gene3D" id="3.90.550.10">
    <property type="entry name" value="Spore Coat Polysaccharide Biosynthesis Protein SpsA, Chain A"/>
    <property type="match status" value="1"/>
</dbReference>
<keyword evidence="3" id="KW-1185">Reference proteome</keyword>
<dbReference type="OrthoDB" id="9802649at2"/>
<organism evidence="2 3">
    <name type="scientific">Hydrocarboniclastica marina</name>
    <dbReference type="NCBI Taxonomy" id="2259620"/>
    <lineage>
        <taxon>Bacteria</taxon>
        <taxon>Pseudomonadati</taxon>
        <taxon>Pseudomonadota</taxon>
        <taxon>Gammaproteobacteria</taxon>
        <taxon>Alteromonadales</taxon>
        <taxon>Alteromonadaceae</taxon>
        <taxon>Hydrocarboniclastica</taxon>
    </lineage>
</organism>
<sequence length="335" mass="37881">MAVLPASVYSREWEVMEIPLGAYRPKNRSLGVSGPLISVIMPAYNAEATLEDSARSVLNQTFDDLELIIVDDGSKDGTADLCQRLEAEDNRVIHLRCQNGGVSRARNAGIDKAKGGHLAFLDADDLYAPSKLEKQLNRLEDSGADIVTTGIRRFVVEHGERKWLGESYPPDLGSAAYQTLLLDMDTTKYVIFNTVLARREVFENGLRYDPSLKTGEDWDIWIRAALNNSFATVNEPLFYYRKHANSATAGYGNWMTLNSHLRILEKNVSETVTGASLRKRREGKYLEFLGHSAYSKNYPEFIKILRKGLFDAHLYKRKRLYEVAKDLILNNIRRG</sequence>
<dbReference type="Proteomes" id="UP000298049">
    <property type="component" value="Chromosome"/>
</dbReference>
<reference evidence="2 3" key="1">
    <citation type="submission" date="2018-07" db="EMBL/GenBank/DDBJ databases">
        <title>Marsedoiliclastica nanhaica gen. nov. sp. nov., a novel marine hydrocarbonoclastic bacterium isolated from an in-situ enriched hydrocarbon-degrading consortium in deep-sea sediment.</title>
        <authorList>
            <person name="Dong C."/>
            <person name="Ma T."/>
            <person name="Liu R."/>
            <person name="Shao Z."/>
        </authorList>
    </citation>
    <scope>NUCLEOTIDE SEQUENCE [LARGE SCALE GENOMIC DNA]</scope>
    <source>
        <strain evidence="3">soil36-7</strain>
    </source>
</reference>
<name>A0A4P7XGY0_9ALTE</name>
<gene>
    <name evidence="2" type="ORF">soil367_10235</name>
</gene>
<keyword evidence="2" id="KW-0808">Transferase</keyword>
<dbReference type="SUPFAM" id="SSF53448">
    <property type="entry name" value="Nucleotide-diphospho-sugar transferases"/>
    <property type="match status" value="1"/>
</dbReference>
<evidence type="ECO:0000259" key="1">
    <source>
        <dbReference type="Pfam" id="PF00535"/>
    </source>
</evidence>
<dbReference type="Pfam" id="PF00535">
    <property type="entry name" value="Glycos_transf_2"/>
    <property type="match status" value="1"/>
</dbReference>
<dbReference type="PANTHER" id="PTHR22916:SF3">
    <property type="entry name" value="UDP-GLCNAC:BETAGAL BETA-1,3-N-ACETYLGLUCOSAMINYLTRANSFERASE-LIKE PROTEIN 1"/>
    <property type="match status" value="1"/>
</dbReference>
<dbReference type="InterPro" id="IPR029044">
    <property type="entry name" value="Nucleotide-diphossugar_trans"/>
</dbReference>
<evidence type="ECO:0000313" key="2">
    <source>
        <dbReference type="EMBL" id="QCF26281.1"/>
    </source>
</evidence>
<dbReference type="KEGG" id="hmi:soil367_10235"/>